<dbReference type="PROSITE" id="PS50088">
    <property type="entry name" value="ANK_REPEAT"/>
    <property type="match status" value="1"/>
</dbReference>
<dbReference type="InterPro" id="IPR050776">
    <property type="entry name" value="Ank_Repeat/CDKN_Inhibitor"/>
</dbReference>
<dbReference type="PROSITE" id="PS50297">
    <property type="entry name" value="ANK_REP_REGION"/>
    <property type="match status" value="1"/>
</dbReference>
<dbReference type="SMART" id="SM00248">
    <property type="entry name" value="ANK"/>
    <property type="match status" value="3"/>
</dbReference>
<dbReference type="GeneID" id="106816965"/>
<sequence length="453" mass="49843">MSDDRFHKAARDGYLDLLREGTKHDLNKKDEDGMTPTLWAAFHGNLEALRLICGRGGDPDRFSLIGNTALHCSAHNGHLNCVSFLLNFGVNIWALDNEFHTAMDLAAMQEHMEIVRYLDECVAKESMLNKKTVAKLKEKSILDAQKRVKIYEKLQKQANHRAEIEHQQQEEWQAQQTSGVKADRSTLSKINQFRRRISHTGTVTSNTSTTSSQGLYSNYVGTGARKAQGPAARKAYERVNGTTNGGFNFGPAGKQSVRSLQEVAGGNVIMGRAISEPEIYQATDSGYGGDYHNAPQRQSIFERPGFGNVAFRRGSMADAFCSLPGEGADDDGDGAPDSTTVGTENSIGSAGSLAQRTRIHGDPALPWSDDVLIEEDEYDPNCPLEAFLAAHGLQECILPLSRERIDLDALMLVSDSDLKEIGLQLGPRKKLMDAIVRRRMTMDDPGPMEDTTL</sequence>
<dbReference type="Gene3D" id="1.25.40.20">
    <property type="entry name" value="Ankyrin repeat-containing domain"/>
    <property type="match status" value="1"/>
</dbReference>
<keyword evidence="2 3" id="KW-0040">ANK repeat</keyword>
<proteinExistence type="predicted"/>
<evidence type="ECO:0000256" key="2">
    <source>
        <dbReference type="ARBA" id="ARBA00023043"/>
    </source>
</evidence>
<accession>A0ABM1EY26</accession>
<dbReference type="Gene3D" id="1.10.150.50">
    <property type="entry name" value="Transcription Factor, Ets-1"/>
    <property type="match status" value="1"/>
</dbReference>
<reference evidence="7" key="1">
    <citation type="submission" date="2025-08" db="UniProtKB">
        <authorList>
            <consortium name="RefSeq"/>
        </authorList>
    </citation>
    <scope>IDENTIFICATION</scope>
</reference>
<dbReference type="PANTHER" id="PTHR24201">
    <property type="entry name" value="ANK_REP_REGION DOMAIN-CONTAINING PROTEIN"/>
    <property type="match status" value="1"/>
</dbReference>
<feature type="compositionally biased region" description="Polar residues" evidence="4">
    <location>
        <begin position="338"/>
        <end position="354"/>
    </location>
</feature>
<feature type="region of interest" description="Disordered" evidence="4">
    <location>
        <begin position="323"/>
        <end position="354"/>
    </location>
</feature>
<dbReference type="Proteomes" id="UP000695022">
    <property type="component" value="Unplaced"/>
</dbReference>
<evidence type="ECO:0000256" key="3">
    <source>
        <dbReference type="PROSITE-ProRule" id="PRU00023"/>
    </source>
</evidence>
<dbReference type="InterPro" id="IPR001660">
    <property type="entry name" value="SAM"/>
</dbReference>
<organism evidence="6 7">
    <name type="scientific">Priapulus caudatus</name>
    <name type="common">Priapulid worm</name>
    <dbReference type="NCBI Taxonomy" id="37621"/>
    <lineage>
        <taxon>Eukaryota</taxon>
        <taxon>Metazoa</taxon>
        <taxon>Ecdysozoa</taxon>
        <taxon>Scalidophora</taxon>
        <taxon>Priapulida</taxon>
        <taxon>Priapulimorpha</taxon>
        <taxon>Priapulimorphida</taxon>
        <taxon>Priapulidae</taxon>
        <taxon>Priapulus</taxon>
    </lineage>
</organism>
<evidence type="ECO:0000256" key="4">
    <source>
        <dbReference type="SAM" id="MobiDB-lite"/>
    </source>
</evidence>
<dbReference type="PANTHER" id="PTHR24201:SF15">
    <property type="entry name" value="ANKYRIN REPEAT DOMAIN-CONTAINING PROTEIN 66"/>
    <property type="match status" value="1"/>
</dbReference>
<dbReference type="SUPFAM" id="SSF48403">
    <property type="entry name" value="Ankyrin repeat"/>
    <property type="match status" value="1"/>
</dbReference>
<keyword evidence="1" id="KW-0677">Repeat</keyword>
<feature type="domain" description="SAM" evidence="5">
    <location>
        <begin position="378"/>
        <end position="441"/>
    </location>
</feature>
<feature type="repeat" description="ANK" evidence="3">
    <location>
        <begin position="65"/>
        <end position="97"/>
    </location>
</feature>
<evidence type="ECO:0000313" key="7">
    <source>
        <dbReference type="RefSeq" id="XP_014677097.1"/>
    </source>
</evidence>
<dbReference type="Pfam" id="PF00536">
    <property type="entry name" value="SAM_1"/>
    <property type="match status" value="1"/>
</dbReference>
<keyword evidence="6" id="KW-1185">Reference proteome</keyword>
<dbReference type="RefSeq" id="XP_014677097.1">
    <property type="nucleotide sequence ID" value="XM_014821611.1"/>
</dbReference>
<evidence type="ECO:0000313" key="6">
    <source>
        <dbReference type="Proteomes" id="UP000695022"/>
    </source>
</evidence>
<gene>
    <name evidence="7" type="primary">LOC106816965</name>
</gene>
<protein>
    <submittedName>
        <fullName evidence="7">Usher syndrome type-1G protein homolog</fullName>
    </submittedName>
</protein>
<name>A0ABM1EY26_PRICU</name>
<dbReference type="SUPFAM" id="SSF47769">
    <property type="entry name" value="SAM/Pointed domain"/>
    <property type="match status" value="1"/>
</dbReference>
<dbReference type="InterPro" id="IPR036770">
    <property type="entry name" value="Ankyrin_rpt-contain_sf"/>
</dbReference>
<evidence type="ECO:0000259" key="5">
    <source>
        <dbReference type="SMART" id="SM00454"/>
    </source>
</evidence>
<dbReference type="InterPro" id="IPR013761">
    <property type="entry name" value="SAM/pointed_sf"/>
</dbReference>
<evidence type="ECO:0000256" key="1">
    <source>
        <dbReference type="ARBA" id="ARBA00022737"/>
    </source>
</evidence>
<dbReference type="InterPro" id="IPR002110">
    <property type="entry name" value="Ankyrin_rpt"/>
</dbReference>
<dbReference type="Pfam" id="PF12796">
    <property type="entry name" value="Ank_2"/>
    <property type="match status" value="1"/>
</dbReference>
<dbReference type="SMART" id="SM00454">
    <property type="entry name" value="SAM"/>
    <property type="match status" value="1"/>
</dbReference>